<reference evidence="2" key="1">
    <citation type="journal article" date="2019" name="Int. J. Syst. Evol. Microbiol.">
        <title>The Global Catalogue of Microorganisms (GCM) 10K type strain sequencing project: providing services to taxonomists for standard genome sequencing and annotation.</title>
        <authorList>
            <consortium name="The Broad Institute Genomics Platform"/>
            <consortium name="The Broad Institute Genome Sequencing Center for Infectious Disease"/>
            <person name="Wu L."/>
            <person name="Ma J."/>
        </authorList>
    </citation>
    <scope>NUCLEOTIDE SEQUENCE [LARGE SCALE GENOMIC DNA]</scope>
    <source>
        <strain evidence="2">JCM 18952</strain>
    </source>
</reference>
<accession>A0ABP9TRR1</accession>
<dbReference type="Proteomes" id="UP001501257">
    <property type="component" value="Unassembled WGS sequence"/>
</dbReference>
<protein>
    <submittedName>
        <fullName evidence="1">Uncharacterized protein</fullName>
    </submittedName>
</protein>
<sequence>MVFRLTTGKLKIDDTVPDTDWILPINKSMGACTAPGSDAKRDCYGHSVFTDIQDLVKAQQSTPWARKKSISSVDLTCGWIDASPRSGDSHHDWWPEPLTHIPTATCVAEKP</sequence>
<evidence type="ECO:0000313" key="2">
    <source>
        <dbReference type="Proteomes" id="UP001501257"/>
    </source>
</evidence>
<dbReference type="EMBL" id="BAABLK010000092">
    <property type="protein sequence ID" value="GAA5228993.1"/>
    <property type="molecule type" value="Genomic_DNA"/>
</dbReference>
<organism evidence="1 2">
    <name type="scientific">Paeniglutamicibacter antarcticus</name>
    <dbReference type="NCBI Taxonomy" id="494023"/>
    <lineage>
        <taxon>Bacteria</taxon>
        <taxon>Bacillati</taxon>
        <taxon>Actinomycetota</taxon>
        <taxon>Actinomycetes</taxon>
        <taxon>Micrococcales</taxon>
        <taxon>Micrococcaceae</taxon>
        <taxon>Paeniglutamicibacter</taxon>
    </lineage>
</organism>
<comment type="caution">
    <text evidence="1">The sequence shown here is derived from an EMBL/GenBank/DDBJ whole genome shotgun (WGS) entry which is preliminary data.</text>
</comment>
<evidence type="ECO:0000313" key="1">
    <source>
        <dbReference type="EMBL" id="GAA5228993.1"/>
    </source>
</evidence>
<proteinExistence type="predicted"/>
<keyword evidence="2" id="KW-1185">Reference proteome</keyword>
<gene>
    <name evidence="1" type="ORF">GCM10025778_35320</name>
</gene>
<name>A0ABP9TRR1_9MICC</name>